<dbReference type="Pfam" id="PF12019">
    <property type="entry name" value="GspH"/>
    <property type="match status" value="1"/>
</dbReference>
<dbReference type="InterPro" id="IPR012902">
    <property type="entry name" value="N_methyl_site"/>
</dbReference>
<feature type="domain" description="General secretion pathway GspH" evidence="12">
    <location>
        <begin position="47"/>
        <end position="138"/>
    </location>
</feature>
<dbReference type="RefSeq" id="WP_077168931.1">
    <property type="nucleotide sequence ID" value="NZ_LFZS01000003.1"/>
</dbReference>
<comment type="caution">
    <text evidence="13">The sequence shown here is derived from an EMBL/GenBank/DDBJ whole genome shotgun (WGS) entry which is preliminary data.</text>
</comment>
<evidence type="ECO:0000256" key="7">
    <source>
        <dbReference type="ARBA" id="ARBA00022989"/>
    </source>
</evidence>
<dbReference type="Pfam" id="PF07963">
    <property type="entry name" value="N_methyl"/>
    <property type="match status" value="1"/>
</dbReference>
<dbReference type="NCBIfam" id="TIGR02532">
    <property type="entry name" value="IV_pilin_GFxxxE"/>
    <property type="match status" value="1"/>
</dbReference>
<evidence type="ECO:0000256" key="5">
    <source>
        <dbReference type="ARBA" id="ARBA00022519"/>
    </source>
</evidence>
<feature type="transmembrane region" description="Helical" evidence="11">
    <location>
        <begin position="12"/>
        <end position="33"/>
    </location>
</feature>
<evidence type="ECO:0000313" key="13">
    <source>
        <dbReference type="EMBL" id="ONN55509.1"/>
    </source>
</evidence>
<evidence type="ECO:0000256" key="1">
    <source>
        <dbReference type="ARBA" id="ARBA00004377"/>
    </source>
</evidence>
<keyword evidence="6 11" id="KW-0812">Transmembrane</keyword>
<comment type="similarity">
    <text evidence="9">Belongs to the GSP H family.</text>
</comment>
<dbReference type="Gene3D" id="3.30.700.10">
    <property type="entry name" value="Glycoprotein, Type 4 Pilin"/>
    <property type="match status" value="1"/>
</dbReference>
<protein>
    <recommendedName>
        <fullName evidence="2">Type II secretion system protein H</fullName>
    </recommendedName>
    <alternativeName>
        <fullName evidence="10">General secretion pathway protein H</fullName>
    </alternativeName>
</protein>
<evidence type="ECO:0000259" key="12">
    <source>
        <dbReference type="Pfam" id="PF12019"/>
    </source>
</evidence>
<evidence type="ECO:0000256" key="6">
    <source>
        <dbReference type="ARBA" id="ARBA00022692"/>
    </source>
</evidence>
<dbReference type="AlphaFoldDB" id="A0A1V2V0X3"/>
<comment type="subcellular location">
    <subcellularLocation>
        <location evidence="1">Cell inner membrane</location>
        <topology evidence="1">Single-pass membrane protein</topology>
    </subcellularLocation>
</comment>
<keyword evidence="4" id="KW-0488">Methylation</keyword>
<evidence type="ECO:0000256" key="4">
    <source>
        <dbReference type="ARBA" id="ARBA00022481"/>
    </source>
</evidence>
<keyword evidence="14" id="KW-1185">Reference proteome</keyword>
<dbReference type="InterPro" id="IPR045584">
    <property type="entry name" value="Pilin-like"/>
</dbReference>
<evidence type="ECO:0000256" key="11">
    <source>
        <dbReference type="SAM" id="Phobius"/>
    </source>
</evidence>
<keyword evidence="5" id="KW-0997">Cell inner membrane</keyword>
<evidence type="ECO:0000256" key="8">
    <source>
        <dbReference type="ARBA" id="ARBA00023136"/>
    </source>
</evidence>
<evidence type="ECO:0000256" key="2">
    <source>
        <dbReference type="ARBA" id="ARBA00021549"/>
    </source>
</evidence>
<keyword evidence="3" id="KW-1003">Cell membrane</keyword>
<keyword evidence="7 11" id="KW-1133">Transmembrane helix</keyword>
<evidence type="ECO:0000313" key="14">
    <source>
        <dbReference type="Proteomes" id="UP000189376"/>
    </source>
</evidence>
<evidence type="ECO:0000256" key="10">
    <source>
        <dbReference type="ARBA" id="ARBA00030775"/>
    </source>
</evidence>
<dbReference type="Proteomes" id="UP000189376">
    <property type="component" value="Unassembled WGS sequence"/>
</dbReference>
<reference evidence="13 14" key="1">
    <citation type="submission" date="2015-07" db="EMBL/GenBank/DDBJ databases">
        <title>Acinetobacter yuneri, a novel member of Acinetobacter calcoaceticus-Acinetobacter baumannii complex isolated from clinical specimen.</title>
        <authorList>
            <person name="Yu Y."/>
        </authorList>
    </citation>
    <scope>NUCLEOTIDE SEQUENCE [LARGE SCALE GENOMIC DNA]</scope>
    <source>
        <strain evidence="13 14">A362</strain>
    </source>
</reference>
<proteinExistence type="inferred from homology"/>
<dbReference type="PROSITE" id="PS00409">
    <property type="entry name" value="PROKAR_NTER_METHYL"/>
    <property type="match status" value="1"/>
</dbReference>
<evidence type="ECO:0000256" key="3">
    <source>
        <dbReference type="ARBA" id="ARBA00022475"/>
    </source>
</evidence>
<dbReference type="EMBL" id="LFZS01000003">
    <property type="protein sequence ID" value="ONN55509.1"/>
    <property type="molecule type" value="Genomic_DNA"/>
</dbReference>
<dbReference type="SUPFAM" id="SSF54523">
    <property type="entry name" value="Pili subunits"/>
    <property type="match status" value="1"/>
</dbReference>
<dbReference type="GO" id="GO:0015627">
    <property type="term" value="C:type II protein secretion system complex"/>
    <property type="evidence" value="ECO:0007669"/>
    <property type="project" value="InterPro"/>
</dbReference>
<keyword evidence="8 11" id="KW-0472">Membrane</keyword>
<name>A0A1V2V0X3_9GAMM</name>
<dbReference type="GO" id="GO:0005886">
    <property type="term" value="C:plasma membrane"/>
    <property type="evidence" value="ECO:0007669"/>
    <property type="project" value="UniProtKB-SubCell"/>
</dbReference>
<gene>
    <name evidence="13" type="ORF">AC058_06675</name>
</gene>
<organism evidence="13 14">
    <name type="scientific">Acinetobacter genomosp. 33YU</name>
    <dbReference type="NCBI Taxonomy" id="1675530"/>
    <lineage>
        <taxon>Bacteria</taxon>
        <taxon>Pseudomonadati</taxon>
        <taxon>Pseudomonadota</taxon>
        <taxon>Gammaproteobacteria</taxon>
        <taxon>Moraxellales</taxon>
        <taxon>Moraxellaceae</taxon>
        <taxon>Acinetobacter</taxon>
    </lineage>
</organism>
<dbReference type="GO" id="GO:0015628">
    <property type="term" value="P:protein secretion by the type II secretion system"/>
    <property type="evidence" value="ECO:0007669"/>
    <property type="project" value="InterPro"/>
</dbReference>
<evidence type="ECO:0000256" key="9">
    <source>
        <dbReference type="ARBA" id="ARBA00025772"/>
    </source>
</evidence>
<sequence>MRGITPQEGFTLIELIVTIVVMAIIAVMAEPMFGDMLNNQNLNRSSEDLVSSINQARMKAIVERRQVKVQLNSTYVADSDNQINWVPSGKAQLKTGSKTSIVFLMSGLVKDATGDTTFEICNTAPGNKSKIINVSRMGSIQSITMGTCS</sequence>
<accession>A0A1V2V0X3</accession>
<dbReference type="InterPro" id="IPR022346">
    <property type="entry name" value="T2SS_GspH"/>
</dbReference>